<evidence type="ECO:0000313" key="1">
    <source>
        <dbReference type="EMBL" id="MDI2090195.1"/>
    </source>
</evidence>
<protein>
    <submittedName>
        <fullName evidence="1">Uncharacterized protein</fullName>
    </submittedName>
</protein>
<evidence type="ECO:0000313" key="2">
    <source>
        <dbReference type="Proteomes" id="UP001431634"/>
    </source>
</evidence>
<dbReference type="EMBL" id="JASBAO010000001">
    <property type="protein sequence ID" value="MDI2090195.1"/>
    <property type="molecule type" value="Genomic_DNA"/>
</dbReference>
<gene>
    <name evidence="1" type="ORF">QJV27_02160</name>
</gene>
<dbReference type="Proteomes" id="UP001431634">
    <property type="component" value="Unassembled WGS sequence"/>
</dbReference>
<dbReference type="InterPro" id="IPR029058">
    <property type="entry name" value="AB_hydrolase_fold"/>
</dbReference>
<reference evidence="1" key="1">
    <citation type="submission" date="2023-05" db="EMBL/GenBank/DDBJ databases">
        <title>Whole genome sequence of Commensalibacter sp.</title>
        <authorList>
            <person name="Charoenyingcharoen P."/>
            <person name="Yukphan P."/>
        </authorList>
    </citation>
    <scope>NUCLEOTIDE SEQUENCE</scope>
    <source>
        <strain evidence="1">TBRC 16381</strain>
    </source>
</reference>
<name>A0ABT6PZB3_9PROT</name>
<accession>A0ABT6PZB3</accession>
<sequence length="457" mass="52987">MIIFEGEELVLHYHEGHSDYIIITFNGAYEYHHARNTFFLEPVVKKYDISCIGINSKADLYYLIKEMDRVIDLCNDITKNYNKIIIMGLCMGGYGAIKYSRRLNADVVFTMNPRYTLNEKDYAVVDFVKSIMHNFSQEEIEKSTIQAEDVKGKIYIGHDPIDISDISKQDRPQKEVLLKILPHAVSVPIYFSGHITIHHLQGSQEMKHIIDALVHGEDQEVVKAVNKVRKHHITNILVKTNALMSKYPLLVYKMLTSLTFQKVKNNHLLLEDYPLRLRLCYLLNTNGYQQESSNYLKLTFFYRLMRTLSLTDIQSASINSYPYVISYNGFYLGYNFITKKIESIVNFYEKKFCLPLQLYKLNGKIRLVCVHQGVIFAIQYGKEDSFDLVLLPNTTTENSVKISFSDYRLFIQTKSKKQYICVSPNGDIATSNQLKEWESFTAIPMTYNNDINNGCLF</sequence>
<dbReference type="SUPFAM" id="SSF53474">
    <property type="entry name" value="alpha/beta-Hydrolases"/>
    <property type="match status" value="1"/>
</dbReference>
<keyword evidence="2" id="KW-1185">Reference proteome</keyword>
<comment type="caution">
    <text evidence="1">The sequence shown here is derived from an EMBL/GenBank/DDBJ whole genome shotgun (WGS) entry which is preliminary data.</text>
</comment>
<organism evidence="1 2">
    <name type="scientific">Commensalibacter oyaizuii</name>
    <dbReference type="NCBI Taxonomy" id="3043873"/>
    <lineage>
        <taxon>Bacteria</taxon>
        <taxon>Pseudomonadati</taxon>
        <taxon>Pseudomonadota</taxon>
        <taxon>Alphaproteobacteria</taxon>
        <taxon>Acetobacterales</taxon>
        <taxon>Acetobacteraceae</taxon>
    </lineage>
</organism>
<proteinExistence type="predicted"/>
<dbReference type="RefSeq" id="WP_281447346.1">
    <property type="nucleotide sequence ID" value="NZ_JASBAO010000001.1"/>
</dbReference>